<name>A0A0D0CBG9_9AGAR</name>
<feature type="region of interest" description="Disordered" evidence="1">
    <location>
        <begin position="110"/>
        <end position="184"/>
    </location>
</feature>
<proteinExistence type="predicted"/>
<keyword evidence="5" id="KW-1185">Reference proteome</keyword>
<keyword evidence="2" id="KW-0812">Transmembrane</keyword>
<feature type="transmembrane region" description="Helical" evidence="2">
    <location>
        <begin position="321"/>
        <end position="344"/>
    </location>
</feature>
<evidence type="ECO:0000313" key="4">
    <source>
        <dbReference type="EMBL" id="KIK55387.1"/>
    </source>
</evidence>
<dbReference type="InterPro" id="IPR045338">
    <property type="entry name" value="DUF6535"/>
</dbReference>
<feature type="compositionally biased region" description="Polar residues" evidence="1">
    <location>
        <begin position="110"/>
        <end position="152"/>
    </location>
</feature>
<reference evidence="4 5" key="1">
    <citation type="submission" date="2014-04" db="EMBL/GenBank/DDBJ databases">
        <title>Evolutionary Origins and Diversification of the Mycorrhizal Mutualists.</title>
        <authorList>
            <consortium name="DOE Joint Genome Institute"/>
            <consortium name="Mycorrhizal Genomics Consortium"/>
            <person name="Kohler A."/>
            <person name="Kuo A."/>
            <person name="Nagy L.G."/>
            <person name="Floudas D."/>
            <person name="Copeland A."/>
            <person name="Barry K.W."/>
            <person name="Cichocki N."/>
            <person name="Veneault-Fourrey C."/>
            <person name="LaButti K."/>
            <person name="Lindquist E.A."/>
            <person name="Lipzen A."/>
            <person name="Lundell T."/>
            <person name="Morin E."/>
            <person name="Murat C."/>
            <person name="Riley R."/>
            <person name="Ohm R."/>
            <person name="Sun H."/>
            <person name="Tunlid A."/>
            <person name="Henrissat B."/>
            <person name="Grigoriev I.V."/>
            <person name="Hibbett D.S."/>
            <person name="Martin F."/>
        </authorList>
    </citation>
    <scope>NUCLEOTIDE SEQUENCE [LARGE SCALE GENOMIC DNA]</scope>
    <source>
        <strain evidence="4 5">FD-317 M1</strain>
    </source>
</reference>
<accession>A0A0D0CBG9</accession>
<feature type="transmembrane region" description="Helical" evidence="2">
    <location>
        <begin position="250"/>
        <end position="267"/>
    </location>
</feature>
<evidence type="ECO:0000259" key="3">
    <source>
        <dbReference type="Pfam" id="PF20153"/>
    </source>
</evidence>
<feature type="compositionally biased region" description="Polar residues" evidence="1">
    <location>
        <begin position="170"/>
        <end position="182"/>
    </location>
</feature>
<dbReference type="HOGENOM" id="CLU_560907_0_0_1"/>
<evidence type="ECO:0000256" key="1">
    <source>
        <dbReference type="SAM" id="MobiDB-lite"/>
    </source>
</evidence>
<dbReference type="Pfam" id="PF20153">
    <property type="entry name" value="DUF6535"/>
    <property type="match status" value="1"/>
</dbReference>
<gene>
    <name evidence="4" type="ORF">GYMLUDRAFT_205684</name>
</gene>
<feature type="domain" description="DUF6535" evidence="3">
    <location>
        <begin position="226"/>
        <end position="406"/>
    </location>
</feature>
<feature type="transmembrane region" description="Helical" evidence="2">
    <location>
        <begin position="412"/>
        <end position="437"/>
    </location>
</feature>
<dbReference type="AlphaFoldDB" id="A0A0D0CBG9"/>
<dbReference type="Proteomes" id="UP000053593">
    <property type="component" value="Unassembled WGS sequence"/>
</dbReference>
<keyword evidence="2" id="KW-1133">Transmembrane helix</keyword>
<protein>
    <submittedName>
        <fullName evidence="4">Unplaced genomic scaffold GYMLUscaffold_59, whole genome shotgun sequence</fullName>
    </submittedName>
</protein>
<feature type="transmembrane region" description="Helical" evidence="2">
    <location>
        <begin position="382"/>
        <end position="406"/>
    </location>
</feature>
<sequence>MSTPNTFSATENQSIHNLTATVHSDPTLGEPTGARECASVIQGIGASDAPRVEANQTLTGFFVHSSPTARRPIGIQEASPSGSNLQSIHSEEYSPTTKASVIPELVKNQVNSGPTASTHPSLLQPAQNNEDANQATQGAGSTCSNQTQQTQAKALDIQTERYSQAKVESPRNQTLNQSGQLNKESERVLGIPKFQSTYSGGRTFDYEEKYPQELEGQETSENARVWKVYLDEAESHNEDMLKSFRDTIDTLLVFATLFSAVVTSFIIQTSQALQPDYNHIQATLMVEQNLLLRAAGNITAMKSIQSPLVDLENGTPSTNDLWINGLFFASLSLSLVTALLSVLVKQWLLAYASLTGTGSAKQQAFTRHFRYMGMEKWKVHEIVGVLPLVLHLSLGLFSLGFVLFVFQLDRTLSFSVIIITSVSFLMYIISIFLPVIWVDCPYRIPLLFIPAQHTLQPFQMIPFLFVYLEYLWLLWKESGSSPASHFS</sequence>
<keyword evidence="2" id="KW-0472">Membrane</keyword>
<dbReference type="EMBL" id="KN834807">
    <property type="protein sequence ID" value="KIK55387.1"/>
    <property type="molecule type" value="Genomic_DNA"/>
</dbReference>
<evidence type="ECO:0000256" key="2">
    <source>
        <dbReference type="SAM" id="Phobius"/>
    </source>
</evidence>
<organism evidence="4 5">
    <name type="scientific">Collybiopsis luxurians FD-317 M1</name>
    <dbReference type="NCBI Taxonomy" id="944289"/>
    <lineage>
        <taxon>Eukaryota</taxon>
        <taxon>Fungi</taxon>
        <taxon>Dikarya</taxon>
        <taxon>Basidiomycota</taxon>
        <taxon>Agaricomycotina</taxon>
        <taxon>Agaricomycetes</taxon>
        <taxon>Agaricomycetidae</taxon>
        <taxon>Agaricales</taxon>
        <taxon>Marasmiineae</taxon>
        <taxon>Omphalotaceae</taxon>
        <taxon>Collybiopsis</taxon>
        <taxon>Collybiopsis luxurians</taxon>
    </lineage>
</organism>
<feature type="non-terminal residue" evidence="4">
    <location>
        <position position="487"/>
    </location>
</feature>
<evidence type="ECO:0000313" key="5">
    <source>
        <dbReference type="Proteomes" id="UP000053593"/>
    </source>
</evidence>
<dbReference type="OrthoDB" id="3219854at2759"/>